<evidence type="ECO:0000256" key="1">
    <source>
        <dbReference type="SAM" id="SignalP"/>
    </source>
</evidence>
<reference evidence="3" key="1">
    <citation type="journal article" date="2019" name="Int. J. Syst. Evol. Microbiol.">
        <title>The Global Catalogue of Microorganisms (GCM) 10K type strain sequencing project: providing services to taxonomists for standard genome sequencing and annotation.</title>
        <authorList>
            <consortium name="The Broad Institute Genomics Platform"/>
            <consortium name="The Broad Institute Genome Sequencing Center for Infectious Disease"/>
            <person name="Wu L."/>
            <person name="Ma J."/>
        </authorList>
    </citation>
    <scope>NUCLEOTIDE SEQUENCE [LARGE SCALE GENOMIC DNA]</scope>
    <source>
        <strain evidence="3">CECT 8570</strain>
    </source>
</reference>
<evidence type="ECO:0000313" key="3">
    <source>
        <dbReference type="Proteomes" id="UP001595840"/>
    </source>
</evidence>
<proteinExistence type="predicted"/>
<gene>
    <name evidence="2" type="ORF">ACFOX3_19080</name>
</gene>
<keyword evidence="3" id="KW-1185">Reference proteome</keyword>
<protein>
    <recommendedName>
        <fullName evidence="4">TIGR03016 family PEP-CTERM system-associated outer membrane protein</fullName>
    </recommendedName>
</protein>
<dbReference type="RefSeq" id="WP_290260790.1">
    <property type="nucleotide sequence ID" value="NZ_JAUFQG010000004.1"/>
</dbReference>
<evidence type="ECO:0000313" key="2">
    <source>
        <dbReference type="EMBL" id="MFC4364420.1"/>
    </source>
</evidence>
<feature type="signal peptide" evidence="1">
    <location>
        <begin position="1"/>
        <end position="22"/>
    </location>
</feature>
<organism evidence="2 3">
    <name type="scientific">Simiduia curdlanivorans</name>
    <dbReference type="NCBI Taxonomy" id="1492769"/>
    <lineage>
        <taxon>Bacteria</taxon>
        <taxon>Pseudomonadati</taxon>
        <taxon>Pseudomonadota</taxon>
        <taxon>Gammaproteobacteria</taxon>
        <taxon>Cellvibrionales</taxon>
        <taxon>Cellvibrionaceae</taxon>
        <taxon>Simiduia</taxon>
    </lineage>
</organism>
<accession>A0ABV8VB53</accession>
<evidence type="ECO:0008006" key="4">
    <source>
        <dbReference type="Google" id="ProtNLM"/>
    </source>
</evidence>
<feature type="chain" id="PRO_5045337796" description="TIGR03016 family PEP-CTERM system-associated outer membrane protein" evidence="1">
    <location>
        <begin position="23"/>
        <end position="434"/>
    </location>
</feature>
<dbReference type="Proteomes" id="UP001595840">
    <property type="component" value="Unassembled WGS sequence"/>
</dbReference>
<comment type="caution">
    <text evidence="2">The sequence shown here is derived from an EMBL/GenBank/DDBJ whole genome shotgun (WGS) entry which is preliminary data.</text>
</comment>
<dbReference type="SUPFAM" id="SSF56935">
    <property type="entry name" value="Porins"/>
    <property type="match status" value="1"/>
</dbReference>
<sequence>MIIRKAHIFVASMISVSITSVAQTNSSATATDSFGGSLTARITQTDNARKTEDALISERQDELGGSLFANYENSLLQFDADYNLNGTNYTEDSQDNQNFIEGQAALQIGKEKDLFDLLLSQSQRTQYGSPDDVALNENLDDRTVWTATPSLKMQLSEVDTLAVQGTYSLVEYRTNSTRDSTRAGGVVYWRHRLSAISSFNLSVGADQIEYPNGDLDDYDSLNARLSYTAQTRYLNYTVLAGVNNATFADGGKDYTAPMFKIDVTYENGGQAFEFNASQDITDSSIGDGNQDGVDPTPGNDGVGVDQMERKQFGLRWRTQSICSRCSFDLYAQYRDDEYRRLKQENNDESSAGLMLRYRLTERAGVEFGYRRQWQQYAQIDRPSFTRDYLSLMYLYDFTQRFNGSLFYQFEAAEGEVGSNEYEQNNYGFALTYSF</sequence>
<name>A0ABV8VB53_9GAMM</name>
<keyword evidence="1" id="KW-0732">Signal</keyword>
<dbReference type="EMBL" id="JBHSCX010000025">
    <property type="protein sequence ID" value="MFC4364420.1"/>
    <property type="molecule type" value="Genomic_DNA"/>
</dbReference>